<feature type="compositionally biased region" description="Gly residues" evidence="3">
    <location>
        <begin position="1"/>
        <end position="12"/>
    </location>
</feature>
<comment type="caution">
    <text evidence="4">The sequence shown here is derived from an EMBL/GenBank/DDBJ whole genome shotgun (WGS) entry which is preliminary data.</text>
</comment>
<dbReference type="InterPro" id="IPR039613">
    <property type="entry name" value="SPR1/2/3/4/5"/>
</dbReference>
<feature type="compositionally biased region" description="Low complexity" evidence="3">
    <location>
        <begin position="13"/>
        <end position="42"/>
    </location>
</feature>
<comment type="similarity">
    <text evidence="1">Belongs to the SPIRAL1 family.</text>
</comment>
<dbReference type="AlphaFoldDB" id="A0AA39E619"/>
<proteinExistence type="inferred from homology"/>
<feature type="compositionally biased region" description="Polar residues" evidence="3">
    <location>
        <begin position="93"/>
        <end position="106"/>
    </location>
</feature>
<feature type="compositionally biased region" description="Gly residues" evidence="3">
    <location>
        <begin position="110"/>
        <end position="140"/>
    </location>
</feature>
<evidence type="ECO:0000256" key="2">
    <source>
        <dbReference type="ARBA" id="ARBA00022701"/>
    </source>
</evidence>
<dbReference type="GO" id="GO:0043622">
    <property type="term" value="P:cortical microtubule organization"/>
    <property type="evidence" value="ECO:0007669"/>
    <property type="project" value="InterPro"/>
</dbReference>
<dbReference type="PANTHER" id="PTHR33403">
    <property type="entry name" value="SPR1"/>
    <property type="match status" value="1"/>
</dbReference>
<keyword evidence="5" id="KW-1185">Reference proteome</keyword>
<evidence type="ECO:0000313" key="4">
    <source>
        <dbReference type="EMBL" id="KAJ9707755.1"/>
    </source>
</evidence>
<dbReference type="EMBL" id="JARBHA010000001">
    <property type="protein sequence ID" value="KAJ9707755.1"/>
    <property type="molecule type" value="Genomic_DNA"/>
</dbReference>
<evidence type="ECO:0008006" key="6">
    <source>
        <dbReference type="Google" id="ProtNLM"/>
    </source>
</evidence>
<gene>
    <name evidence="4" type="ORF">PVL29_000026</name>
</gene>
<reference evidence="4 5" key="1">
    <citation type="journal article" date="2023" name="BMC Biotechnol.">
        <title>Vitis rotundifolia cv Carlos genome sequencing.</title>
        <authorList>
            <person name="Huff M."/>
            <person name="Hulse-Kemp A."/>
            <person name="Scheffler B."/>
            <person name="Youngblood R."/>
            <person name="Simpson S."/>
            <person name="Babiker E."/>
            <person name="Staton M."/>
        </authorList>
    </citation>
    <scope>NUCLEOTIDE SEQUENCE [LARGE SCALE GENOMIC DNA]</scope>
    <source>
        <tissue evidence="4">Leaf</tissue>
    </source>
</reference>
<evidence type="ECO:0000256" key="3">
    <source>
        <dbReference type="SAM" id="MobiDB-lite"/>
    </source>
</evidence>
<name>A0AA39E619_VITRO</name>
<evidence type="ECO:0000313" key="5">
    <source>
        <dbReference type="Proteomes" id="UP001168098"/>
    </source>
</evidence>
<keyword evidence="2" id="KW-0493">Microtubule</keyword>
<sequence>MGRGVSSGGGQSSLGYLFGSGEAPKPAPNNAPASSSVGPAANTGATSSEGPAANTGATTKPIAAAQPTDVTKQIPAGINSNTANNYHRADGQNCGNFITGRPSTKVHSAPGGGSSLDYLFGGGGGGGGGGGSGGSGGGGK</sequence>
<accession>A0AA39E619</accession>
<dbReference type="Proteomes" id="UP001168098">
    <property type="component" value="Unassembled WGS sequence"/>
</dbReference>
<evidence type="ECO:0000256" key="1">
    <source>
        <dbReference type="ARBA" id="ARBA00009656"/>
    </source>
</evidence>
<dbReference type="GO" id="GO:0010005">
    <property type="term" value="C:cortical microtubule, transverse to long axis"/>
    <property type="evidence" value="ECO:0007669"/>
    <property type="project" value="TreeGrafter"/>
</dbReference>
<feature type="region of interest" description="Disordered" evidence="3">
    <location>
        <begin position="1"/>
        <end position="140"/>
    </location>
</feature>
<organism evidence="4 5">
    <name type="scientific">Vitis rotundifolia</name>
    <name type="common">Muscadine grape</name>
    <dbReference type="NCBI Taxonomy" id="103349"/>
    <lineage>
        <taxon>Eukaryota</taxon>
        <taxon>Viridiplantae</taxon>
        <taxon>Streptophyta</taxon>
        <taxon>Embryophyta</taxon>
        <taxon>Tracheophyta</taxon>
        <taxon>Spermatophyta</taxon>
        <taxon>Magnoliopsida</taxon>
        <taxon>eudicotyledons</taxon>
        <taxon>Gunneridae</taxon>
        <taxon>Pentapetalae</taxon>
        <taxon>rosids</taxon>
        <taxon>Vitales</taxon>
        <taxon>Vitaceae</taxon>
        <taxon>Viteae</taxon>
        <taxon>Vitis</taxon>
    </lineage>
</organism>
<dbReference type="PANTHER" id="PTHR33403:SF48">
    <property type="entry name" value="PROTEIN SPIRAL1-LIKE 1"/>
    <property type="match status" value="1"/>
</dbReference>
<protein>
    <recommendedName>
        <fullName evidence="6">Protein SPIRAL1-like 1</fullName>
    </recommendedName>
</protein>